<dbReference type="InterPro" id="IPR004535">
    <property type="entry name" value="Transl_elong_SelB"/>
</dbReference>
<dbReference type="GO" id="GO:0003924">
    <property type="term" value="F:GTPase activity"/>
    <property type="evidence" value="ECO:0007669"/>
    <property type="project" value="InterPro"/>
</dbReference>
<dbReference type="Gene3D" id="1.10.10.10">
    <property type="entry name" value="Winged helix-like DNA-binding domain superfamily/Winged helix DNA-binding domain"/>
    <property type="match status" value="1"/>
</dbReference>
<dbReference type="SUPFAM" id="SSF52540">
    <property type="entry name" value="P-loop containing nucleoside triphosphate hydrolases"/>
    <property type="match status" value="1"/>
</dbReference>
<comment type="caution">
    <text evidence="6">The sequence shown here is derived from an EMBL/GenBank/DDBJ whole genome shotgun (WGS) entry which is preliminary data.</text>
</comment>
<evidence type="ECO:0000256" key="2">
    <source>
        <dbReference type="ARBA" id="ARBA00022490"/>
    </source>
</evidence>
<keyword evidence="4" id="KW-0547">Nucleotide-binding</keyword>
<dbReference type="InterPro" id="IPR036390">
    <property type="entry name" value="WH_DNA-bd_sf"/>
</dbReference>
<dbReference type="SUPFAM" id="SSF46785">
    <property type="entry name" value="Winged helix' DNA-binding domain"/>
    <property type="match status" value="1"/>
</dbReference>
<dbReference type="Gene3D" id="3.40.50.300">
    <property type="entry name" value="P-loop containing nucleotide triphosphate hydrolases"/>
    <property type="match status" value="1"/>
</dbReference>
<dbReference type="InterPro" id="IPR009000">
    <property type="entry name" value="Transl_B-barrel_sf"/>
</dbReference>
<dbReference type="GO" id="GO:0001514">
    <property type="term" value="P:selenocysteine incorporation"/>
    <property type="evidence" value="ECO:0007669"/>
    <property type="project" value="InterPro"/>
</dbReference>
<keyword evidence="2" id="KW-0963">Cytoplasm</keyword>
<dbReference type="EMBL" id="SJKD01000004">
    <property type="protein sequence ID" value="TCC49078.1"/>
    <property type="molecule type" value="Genomic_DNA"/>
</dbReference>
<sequence length="593" mass="62624">MHVIATAGHVDHGKSTLLRALTGMEPDRWAEERRRGMTIDLGFAWTTLGPGATVAFVDVPGHERFIGNMLAGIGPAPAVMFVVAADEGWMPQSAEHLTALDALGVRQGILVISRCDLAEPASALVGARRQLAMTSLGGIESVCVSATTGTGMDDLRAALSRLVATLPPPEPDSAVRLWVDRAFTIRGAGTVVTGTLTAGAISTGDSFRIAPGEHAVRVRGVESLKAAAFSVHAVARVAVNLRHLPVSQVRRGSALLTPDAWDTTTALDVRSSGPLPPQVLVHVGSAAVPARVRPFDADLARLTLGTPLPLRIGDRLLLRDPGSRRIIGATVLDVRPPDLVRRGSGALRRAELTAMTGQPDAVSELRRRHLVTVADLRRMGCPAPSGIAPVAGDWLLDPAYRDLLRTRLATEVESYLTAHPLEPGLPVEAARQLLGLPDRRLVEALVTPPLVANGGRVLPAANRDALPPDVAAAVETLRDDLAKSPFAAPDAGRLAALGLTPARLAAAVRIGSLLPIGDGVYLTPESVDLAVQRLAELPQPFTVSDARSALATTRRVAVPLLELLDRANLTRRVDEVHRLVADRSPTDRPAGAR</sequence>
<evidence type="ECO:0000313" key="7">
    <source>
        <dbReference type="Proteomes" id="UP000293342"/>
    </source>
</evidence>
<evidence type="ECO:0000259" key="5">
    <source>
        <dbReference type="PROSITE" id="PS51722"/>
    </source>
</evidence>
<dbReference type="CDD" id="cd04171">
    <property type="entry name" value="SelB"/>
    <property type="match status" value="1"/>
</dbReference>
<dbReference type="OrthoDB" id="9803139at2"/>
<dbReference type="InterPro" id="IPR015191">
    <property type="entry name" value="SelB_WHD4"/>
</dbReference>
<dbReference type="PROSITE" id="PS51722">
    <property type="entry name" value="G_TR_2"/>
    <property type="match status" value="1"/>
</dbReference>
<keyword evidence="6" id="KW-0251">Elongation factor</keyword>
<keyword evidence="3" id="KW-0648">Protein biosynthesis</keyword>
<dbReference type="Pfam" id="PF25461">
    <property type="entry name" value="Beta-barrel_SelB"/>
    <property type="match status" value="1"/>
</dbReference>
<dbReference type="Pfam" id="PF09107">
    <property type="entry name" value="WHD_3rd_SelB"/>
    <property type="match status" value="1"/>
</dbReference>
<dbReference type="PANTHER" id="PTHR43721">
    <property type="entry name" value="ELONGATION FACTOR TU-RELATED"/>
    <property type="match status" value="1"/>
</dbReference>
<dbReference type="GO" id="GO:0003723">
    <property type="term" value="F:RNA binding"/>
    <property type="evidence" value="ECO:0007669"/>
    <property type="project" value="InterPro"/>
</dbReference>
<evidence type="ECO:0000256" key="1">
    <source>
        <dbReference type="ARBA" id="ARBA00004496"/>
    </source>
</evidence>
<evidence type="ECO:0000313" key="6">
    <source>
        <dbReference type="EMBL" id="TCC49078.1"/>
    </source>
</evidence>
<dbReference type="PANTHER" id="PTHR43721:SF22">
    <property type="entry name" value="ELONGATION FACTOR TU, MITOCHONDRIAL"/>
    <property type="match status" value="1"/>
</dbReference>
<dbReference type="InterPro" id="IPR027417">
    <property type="entry name" value="P-loop_NTPase"/>
</dbReference>
<organism evidence="6 7">
    <name type="scientific">Kribbella capetownensis</name>
    <dbReference type="NCBI Taxonomy" id="1572659"/>
    <lineage>
        <taxon>Bacteria</taxon>
        <taxon>Bacillati</taxon>
        <taxon>Actinomycetota</taxon>
        <taxon>Actinomycetes</taxon>
        <taxon>Propionibacteriales</taxon>
        <taxon>Kribbellaceae</taxon>
        <taxon>Kribbella</taxon>
    </lineage>
</organism>
<dbReference type="Pfam" id="PF00009">
    <property type="entry name" value="GTP_EFTU"/>
    <property type="match status" value="1"/>
</dbReference>
<dbReference type="SUPFAM" id="SSF50447">
    <property type="entry name" value="Translation proteins"/>
    <property type="match status" value="1"/>
</dbReference>
<protein>
    <submittedName>
        <fullName evidence="6">Selenocysteine-specific translation elongation factor</fullName>
    </submittedName>
</protein>
<dbReference type="Gene3D" id="2.40.30.10">
    <property type="entry name" value="Translation factors"/>
    <property type="match status" value="1"/>
</dbReference>
<dbReference type="Proteomes" id="UP000293342">
    <property type="component" value="Unassembled WGS sequence"/>
</dbReference>
<accession>A0A4R0JV65</accession>
<dbReference type="RefSeq" id="WP_131515350.1">
    <property type="nucleotide sequence ID" value="NZ_SJKD01000004.1"/>
</dbReference>
<keyword evidence="7" id="KW-1185">Reference proteome</keyword>
<proteinExistence type="predicted"/>
<dbReference type="InterPro" id="IPR000795">
    <property type="entry name" value="T_Tr_GTP-bd_dom"/>
</dbReference>
<gene>
    <name evidence="6" type="primary">selB</name>
    <name evidence="6" type="ORF">E0H75_21305</name>
</gene>
<reference evidence="6 7" key="1">
    <citation type="submission" date="2019-02" db="EMBL/GenBank/DDBJ databases">
        <title>Kribbella capetownensis sp. nov. and Kribbella speibonae sp. nov., isolated from soil.</title>
        <authorList>
            <person name="Curtis S.M."/>
            <person name="Norton I."/>
            <person name="Everest G.J."/>
            <person name="Meyers P.R."/>
        </authorList>
    </citation>
    <scope>NUCLEOTIDE SEQUENCE [LARGE SCALE GENOMIC DNA]</scope>
    <source>
        <strain evidence="6 7">YM53</strain>
    </source>
</reference>
<dbReference type="InterPro" id="IPR050055">
    <property type="entry name" value="EF-Tu_GTPase"/>
</dbReference>
<dbReference type="GO" id="GO:0005829">
    <property type="term" value="C:cytosol"/>
    <property type="evidence" value="ECO:0007669"/>
    <property type="project" value="TreeGrafter"/>
</dbReference>
<dbReference type="InterPro" id="IPR057335">
    <property type="entry name" value="Beta-barrel_SelB"/>
</dbReference>
<evidence type="ECO:0000256" key="3">
    <source>
        <dbReference type="ARBA" id="ARBA00022917"/>
    </source>
</evidence>
<feature type="domain" description="Tr-type G" evidence="5">
    <location>
        <begin position="1"/>
        <end position="170"/>
    </location>
</feature>
<keyword evidence="4" id="KW-0342">GTP-binding</keyword>
<dbReference type="GO" id="GO:0005525">
    <property type="term" value="F:GTP binding"/>
    <property type="evidence" value="ECO:0007669"/>
    <property type="project" value="UniProtKB-KW"/>
</dbReference>
<dbReference type="AlphaFoldDB" id="A0A4R0JV65"/>
<comment type="subcellular location">
    <subcellularLocation>
        <location evidence="1">Cytoplasm</location>
    </subcellularLocation>
</comment>
<dbReference type="InterPro" id="IPR036388">
    <property type="entry name" value="WH-like_DNA-bd_sf"/>
</dbReference>
<name>A0A4R0JV65_9ACTN</name>
<dbReference type="NCBIfam" id="TIGR00475">
    <property type="entry name" value="selB"/>
    <property type="match status" value="1"/>
</dbReference>
<dbReference type="GO" id="GO:0003746">
    <property type="term" value="F:translation elongation factor activity"/>
    <property type="evidence" value="ECO:0007669"/>
    <property type="project" value="UniProtKB-KW"/>
</dbReference>
<evidence type="ECO:0000256" key="4">
    <source>
        <dbReference type="ARBA" id="ARBA00023134"/>
    </source>
</evidence>